<dbReference type="EMBL" id="JAEQMG010000163">
    <property type="protein sequence ID" value="MBK6089980.1"/>
    <property type="molecule type" value="Genomic_DNA"/>
</dbReference>
<protein>
    <recommendedName>
        <fullName evidence="6 16">CDP-diacylglycerol--glycerol-3-phosphate 3-phosphatidyltransferase</fullName>
        <ecNumber evidence="5 16">2.7.8.5</ecNumber>
    </recommendedName>
</protein>
<dbReference type="InterPro" id="IPR000462">
    <property type="entry name" value="CDP-OH_P_trans"/>
</dbReference>
<evidence type="ECO:0000256" key="14">
    <source>
        <dbReference type="ARBA" id="ARBA00023264"/>
    </source>
</evidence>
<evidence type="ECO:0000256" key="16">
    <source>
        <dbReference type="NCBIfam" id="TIGR00560"/>
    </source>
</evidence>
<comment type="function">
    <text evidence="1">This protein catalyzes the committed step to the synthesis of the acidic phospholipids.</text>
</comment>
<dbReference type="PIRSF" id="PIRSF000847">
    <property type="entry name" value="Phos_ph_gly_syn"/>
    <property type="match status" value="1"/>
</dbReference>
<evidence type="ECO:0000256" key="5">
    <source>
        <dbReference type="ARBA" id="ARBA00013170"/>
    </source>
</evidence>
<dbReference type="GO" id="GO:0016020">
    <property type="term" value="C:membrane"/>
    <property type="evidence" value="ECO:0007669"/>
    <property type="project" value="UniProtKB-SubCell"/>
</dbReference>
<dbReference type="Gene3D" id="1.20.120.1760">
    <property type="match status" value="1"/>
</dbReference>
<comment type="pathway">
    <text evidence="3">Phospholipid metabolism; phosphatidylglycerol biosynthesis; phosphatidylglycerol from CDP-diacylglycerol: step 1/2.</text>
</comment>
<dbReference type="InterPro" id="IPR048254">
    <property type="entry name" value="CDP_ALCOHOL_P_TRANSF_CS"/>
</dbReference>
<comment type="similarity">
    <text evidence="4 17">Belongs to the CDP-alcohol phosphatidyltransferase class-I family.</text>
</comment>
<dbReference type="PANTHER" id="PTHR14269">
    <property type="entry name" value="CDP-DIACYLGLYCEROL--GLYCEROL-3-PHOSPHATE 3-PHOSPHATIDYLTRANSFERASE-RELATED"/>
    <property type="match status" value="1"/>
</dbReference>
<dbReference type="GO" id="GO:0008444">
    <property type="term" value="F:CDP-diacylglycerol-glycerol-3-phosphate 3-phosphatidyltransferase activity"/>
    <property type="evidence" value="ECO:0007669"/>
    <property type="project" value="UniProtKB-UniRule"/>
</dbReference>
<feature type="transmembrane region" description="Helical" evidence="18">
    <location>
        <begin position="71"/>
        <end position="96"/>
    </location>
</feature>
<keyword evidence="7" id="KW-0444">Lipid biosynthesis</keyword>
<evidence type="ECO:0000256" key="18">
    <source>
        <dbReference type="SAM" id="Phobius"/>
    </source>
</evidence>
<dbReference type="Proteomes" id="UP000633365">
    <property type="component" value="Unassembled WGS sequence"/>
</dbReference>
<evidence type="ECO:0000256" key="11">
    <source>
        <dbReference type="ARBA" id="ARBA00023098"/>
    </source>
</evidence>
<organism evidence="19 20">
    <name type="scientific">Ruminococcus difficilis</name>
    <dbReference type="NCBI Taxonomy" id="2763069"/>
    <lineage>
        <taxon>Bacteria</taxon>
        <taxon>Bacillati</taxon>
        <taxon>Bacillota</taxon>
        <taxon>Clostridia</taxon>
        <taxon>Eubacteriales</taxon>
        <taxon>Oscillospiraceae</taxon>
        <taxon>Ruminococcus</taxon>
    </lineage>
</organism>
<evidence type="ECO:0000256" key="2">
    <source>
        <dbReference type="ARBA" id="ARBA00004141"/>
    </source>
</evidence>
<evidence type="ECO:0000256" key="1">
    <source>
        <dbReference type="ARBA" id="ARBA00003973"/>
    </source>
</evidence>
<comment type="catalytic activity">
    <reaction evidence="15">
        <text>a CDP-1,2-diacyl-sn-glycerol + sn-glycerol 3-phosphate = a 1,2-diacyl-sn-glycero-3-phospho-(1'-sn-glycero-3'-phosphate) + CMP + H(+)</text>
        <dbReference type="Rhea" id="RHEA:12593"/>
        <dbReference type="ChEBI" id="CHEBI:15378"/>
        <dbReference type="ChEBI" id="CHEBI:57597"/>
        <dbReference type="ChEBI" id="CHEBI:58332"/>
        <dbReference type="ChEBI" id="CHEBI:60110"/>
        <dbReference type="ChEBI" id="CHEBI:60377"/>
        <dbReference type="EC" id="2.7.8.5"/>
    </reaction>
</comment>
<keyword evidence="10 18" id="KW-1133">Transmembrane helix</keyword>
<dbReference type="InterPro" id="IPR004570">
    <property type="entry name" value="Phosphatidylglycerol_P_synth"/>
</dbReference>
<dbReference type="PROSITE" id="PS00379">
    <property type="entry name" value="CDP_ALCOHOL_P_TRANSF"/>
    <property type="match status" value="1"/>
</dbReference>
<evidence type="ECO:0000256" key="6">
    <source>
        <dbReference type="ARBA" id="ARBA00014944"/>
    </source>
</evidence>
<dbReference type="Pfam" id="PF01066">
    <property type="entry name" value="CDP-OH_P_transf"/>
    <property type="match status" value="1"/>
</dbReference>
<accession>A0A934WU88</accession>
<keyword evidence="9 18" id="KW-0812">Transmembrane</keyword>
<dbReference type="EC" id="2.7.8.5" evidence="5 16"/>
<dbReference type="NCBIfam" id="TIGR00560">
    <property type="entry name" value="pgsA"/>
    <property type="match status" value="1"/>
</dbReference>
<gene>
    <name evidence="19" type="primary">pgsA</name>
    <name evidence="19" type="ORF">JKK62_15245</name>
</gene>
<evidence type="ECO:0000256" key="7">
    <source>
        <dbReference type="ARBA" id="ARBA00022516"/>
    </source>
</evidence>
<evidence type="ECO:0000256" key="3">
    <source>
        <dbReference type="ARBA" id="ARBA00005042"/>
    </source>
</evidence>
<sequence length="195" mass="21456">MNLPNKLTLLRIILVPAVIAAILIEFPYHFLIAGLLFGAAAITDALDGKIARRDNLITDFGKFADPLADKILVISVMVCFVKLNLCGAIPLIIIIFREFTVTSIRLVAAAKGNVIAANMWGKVKTVTQIVAIVSVFLMQFVYEILERTMTDPIALVGIYDIFNIIGQVMFWIVAVITVISGVIYLKDNKDVISDM</sequence>
<proteinExistence type="inferred from homology"/>
<reference evidence="19" key="1">
    <citation type="submission" date="2021-01" db="EMBL/GenBank/DDBJ databases">
        <title>Genome public.</title>
        <authorList>
            <person name="Liu C."/>
            <person name="Sun Q."/>
        </authorList>
    </citation>
    <scope>NUCLEOTIDE SEQUENCE</scope>
    <source>
        <strain evidence="19">M6</strain>
    </source>
</reference>
<keyword evidence="20" id="KW-1185">Reference proteome</keyword>
<keyword evidence="11" id="KW-0443">Lipid metabolism</keyword>
<name>A0A934WU88_9FIRM</name>
<keyword evidence="14" id="KW-1208">Phospholipid metabolism</keyword>
<evidence type="ECO:0000256" key="4">
    <source>
        <dbReference type="ARBA" id="ARBA00010441"/>
    </source>
</evidence>
<evidence type="ECO:0000256" key="9">
    <source>
        <dbReference type="ARBA" id="ARBA00022692"/>
    </source>
</evidence>
<keyword evidence="12 18" id="KW-0472">Membrane</keyword>
<dbReference type="InterPro" id="IPR043130">
    <property type="entry name" value="CDP-OH_PTrfase_TM_dom"/>
</dbReference>
<comment type="caution">
    <text evidence="19">The sequence shown here is derived from an EMBL/GenBank/DDBJ whole genome shotgun (WGS) entry which is preliminary data.</text>
</comment>
<evidence type="ECO:0000256" key="8">
    <source>
        <dbReference type="ARBA" id="ARBA00022679"/>
    </source>
</evidence>
<keyword evidence="8 17" id="KW-0808">Transferase</keyword>
<evidence type="ECO:0000256" key="15">
    <source>
        <dbReference type="ARBA" id="ARBA00048586"/>
    </source>
</evidence>
<feature type="transmembrane region" description="Helical" evidence="18">
    <location>
        <begin position="126"/>
        <end position="145"/>
    </location>
</feature>
<evidence type="ECO:0000256" key="10">
    <source>
        <dbReference type="ARBA" id="ARBA00022989"/>
    </source>
</evidence>
<comment type="subcellular location">
    <subcellularLocation>
        <location evidence="2">Membrane</location>
        <topology evidence="2">Multi-pass membrane protein</topology>
    </subcellularLocation>
</comment>
<evidence type="ECO:0000256" key="12">
    <source>
        <dbReference type="ARBA" id="ARBA00023136"/>
    </source>
</evidence>
<dbReference type="AlphaFoldDB" id="A0A934WU88"/>
<evidence type="ECO:0000256" key="17">
    <source>
        <dbReference type="RuleBase" id="RU003750"/>
    </source>
</evidence>
<dbReference type="PANTHER" id="PTHR14269:SF62">
    <property type="entry name" value="CDP-DIACYLGLYCEROL--GLYCEROL-3-PHOSPHATE 3-PHOSPHATIDYLTRANSFERASE 1, CHLOROPLASTIC"/>
    <property type="match status" value="1"/>
</dbReference>
<dbReference type="GO" id="GO:0046474">
    <property type="term" value="P:glycerophospholipid biosynthetic process"/>
    <property type="evidence" value="ECO:0007669"/>
    <property type="project" value="TreeGrafter"/>
</dbReference>
<feature type="transmembrane region" description="Helical" evidence="18">
    <location>
        <begin position="157"/>
        <end position="185"/>
    </location>
</feature>
<evidence type="ECO:0000313" key="19">
    <source>
        <dbReference type="EMBL" id="MBK6089980.1"/>
    </source>
</evidence>
<keyword evidence="13" id="KW-0594">Phospholipid biosynthesis</keyword>
<evidence type="ECO:0000256" key="13">
    <source>
        <dbReference type="ARBA" id="ARBA00023209"/>
    </source>
</evidence>
<dbReference type="InterPro" id="IPR050324">
    <property type="entry name" value="CDP-alcohol_PTase-I"/>
</dbReference>
<evidence type="ECO:0000313" key="20">
    <source>
        <dbReference type="Proteomes" id="UP000633365"/>
    </source>
</evidence>